<dbReference type="PANTHER" id="PTHR35145:SF1">
    <property type="entry name" value="CYTOPLASMIC PROTEIN"/>
    <property type="match status" value="1"/>
</dbReference>
<reference evidence="1 2" key="1">
    <citation type="submission" date="2018-08" db="EMBL/GenBank/DDBJ databases">
        <title>A genome reference for cultivated species of the human gut microbiota.</title>
        <authorList>
            <person name="Zou Y."/>
            <person name="Xue W."/>
            <person name="Luo G."/>
        </authorList>
    </citation>
    <scope>NUCLEOTIDE SEQUENCE [LARGE SCALE GENOMIC DNA]</scope>
    <source>
        <strain evidence="1 2">AM07-24</strain>
    </source>
</reference>
<evidence type="ECO:0000313" key="2">
    <source>
        <dbReference type="Proteomes" id="UP000284841"/>
    </source>
</evidence>
<dbReference type="InterPro" id="IPR007351">
    <property type="entry name" value="YjbR"/>
</dbReference>
<organism evidence="1 2">
    <name type="scientific">Emergencia timonensis</name>
    <dbReference type="NCBI Taxonomy" id="1776384"/>
    <lineage>
        <taxon>Bacteria</taxon>
        <taxon>Bacillati</taxon>
        <taxon>Bacillota</taxon>
        <taxon>Clostridia</taxon>
        <taxon>Peptostreptococcales</taxon>
        <taxon>Anaerovoracaceae</taxon>
        <taxon>Emergencia</taxon>
    </lineage>
</organism>
<dbReference type="InterPro" id="IPR058532">
    <property type="entry name" value="YjbR/MT2646/Rv2570-like"/>
</dbReference>
<protein>
    <recommendedName>
        <fullName evidence="3">MmcQ/YjbR family DNA-binding protein</fullName>
    </recommendedName>
</protein>
<dbReference type="Proteomes" id="UP000284841">
    <property type="component" value="Unassembled WGS sequence"/>
</dbReference>
<accession>A0A415E3W3</accession>
<dbReference type="AlphaFoldDB" id="A0A415E3W3"/>
<dbReference type="SUPFAM" id="SSF142906">
    <property type="entry name" value="YjbR-like"/>
    <property type="match status" value="1"/>
</dbReference>
<sequence>MSDFLTKLQNQKPKILSLLAFGFRLENGKYLYTTRLLEDQFTLTVIVEQNGQFTTRLVDNDSGELYVLHEVASAQGAFVGRLREEFEAVLEKVSTCFEIDVFRSPQAKQVIQYVRREYRDELEFLWPKLPDNAIFRRPDNKKWYAVLLTIQKEKLGLAGTDRVEILDLRMDPAELADIIDKVCYFPGWHMNKKHWVTICLDGTVDIDEIYRRIDTSFDLAGK</sequence>
<evidence type="ECO:0000313" key="1">
    <source>
        <dbReference type="EMBL" id="RHJ88225.1"/>
    </source>
</evidence>
<comment type="caution">
    <text evidence="1">The sequence shown here is derived from an EMBL/GenBank/DDBJ whole genome shotgun (WGS) entry which is preliminary data.</text>
</comment>
<keyword evidence="2" id="KW-1185">Reference proteome</keyword>
<dbReference type="PANTHER" id="PTHR35145">
    <property type="entry name" value="CYTOPLASMIC PROTEIN-RELATED"/>
    <property type="match status" value="1"/>
</dbReference>
<dbReference type="STRING" id="1776384.GCA_900086585_03809"/>
<dbReference type="RefSeq" id="WP_118334831.1">
    <property type="nucleotide sequence ID" value="NZ_AP025567.1"/>
</dbReference>
<dbReference type="EMBL" id="QRMS01000002">
    <property type="protein sequence ID" value="RHJ88225.1"/>
    <property type="molecule type" value="Genomic_DNA"/>
</dbReference>
<dbReference type="InterPro" id="IPR038056">
    <property type="entry name" value="YjbR-like_sf"/>
</dbReference>
<proteinExistence type="predicted"/>
<dbReference type="Gene3D" id="3.90.1150.30">
    <property type="match status" value="1"/>
</dbReference>
<dbReference type="OrthoDB" id="9789813at2"/>
<name>A0A415E3W3_9FIRM</name>
<evidence type="ECO:0008006" key="3">
    <source>
        <dbReference type="Google" id="ProtNLM"/>
    </source>
</evidence>
<dbReference type="Pfam" id="PF04237">
    <property type="entry name" value="YjbR"/>
    <property type="match status" value="1"/>
</dbReference>
<gene>
    <name evidence="1" type="ORF">DW099_07360</name>
</gene>